<protein>
    <submittedName>
        <fullName evidence="1">Uncharacterized protein</fullName>
    </submittedName>
</protein>
<proteinExistence type="predicted"/>
<dbReference type="PANTHER" id="PTHR46710:SF11">
    <property type="entry name" value="ARMADILLO BTB ARABIDOPSIS PROTEIN 1"/>
    <property type="match status" value="1"/>
</dbReference>
<accession>A0AAE1IYJ3</accession>
<keyword evidence="2" id="KW-1185">Reference proteome</keyword>
<dbReference type="AlphaFoldDB" id="A0AAE1IYJ3"/>
<evidence type="ECO:0000313" key="1">
    <source>
        <dbReference type="EMBL" id="KAK4260367.1"/>
    </source>
</evidence>
<dbReference type="PANTHER" id="PTHR46710">
    <property type="entry name" value="ARM REPEAT PROTEIN INTERACTING WITH ABF2"/>
    <property type="match status" value="1"/>
</dbReference>
<evidence type="ECO:0000313" key="2">
    <source>
        <dbReference type="Proteomes" id="UP001293593"/>
    </source>
</evidence>
<gene>
    <name evidence="1" type="ORF">QN277_003493</name>
</gene>
<dbReference type="InterPro" id="IPR044282">
    <property type="entry name" value="ABAP1/ARIA"/>
</dbReference>
<organism evidence="1 2">
    <name type="scientific">Acacia crassicarpa</name>
    <name type="common">northern wattle</name>
    <dbReference type="NCBI Taxonomy" id="499986"/>
    <lineage>
        <taxon>Eukaryota</taxon>
        <taxon>Viridiplantae</taxon>
        <taxon>Streptophyta</taxon>
        <taxon>Embryophyta</taxon>
        <taxon>Tracheophyta</taxon>
        <taxon>Spermatophyta</taxon>
        <taxon>Magnoliopsida</taxon>
        <taxon>eudicotyledons</taxon>
        <taxon>Gunneridae</taxon>
        <taxon>Pentapetalae</taxon>
        <taxon>rosids</taxon>
        <taxon>fabids</taxon>
        <taxon>Fabales</taxon>
        <taxon>Fabaceae</taxon>
        <taxon>Caesalpinioideae</taxon>
        <taxon>mimosoid clade</taxon>
        <taxon>Acacieae</taxon>
        <taxon>Acacia</taxon>
    </lineage>
</organism>
<dbReference type="Proteomes" id="UP001293593">
    <property type="component" value="Unassembled WGS sequence"/>
</dbReference>
<comment type="caution">
    <text evidence="1">The sequence shown here is derived from an EMBL/GenBank/DDBJ whole genome shotgun (WGS) entry which is preliminary data.</text>
</comment>
<dbReference type="InterPro" id="IPR016024">
    <property type="entry name" value="ARM-type_fold"/>
</dbReference>
<sequence length="131" mass="14497">MLKQLLYLMRFGEKAVQRHVALAHLCSPDDQKFIFVGNNGLAFLLDLLTSINLNQRCEASMALHSLAIRTTSISHLDTTPSSTTPQVHYCEQYVNNPALSDDVTFLVEGGHGALECFSITCLILKCLKCDP</sequence>
<dbReference type="SUPFAM" id="SSF48371">
    <property type="entry name" value="ARM repeat"/>
    <property type="match status" value="1"/>
</dbReference>
<name>A0AAE1IYJ3_9FABA</name>
<dbReference type="EMBL" id="JAWXYG010000010">
    <property type="protein sequence ID" value="KAK4260367.1"/>
    <property type="molecule type" value="Genomic_DNA"/>
</dbReference>
<reference evidence="1" key="1">
    <citation type="submission" date="2023-10" db="EMBL/GenBank/DDBJ databases">
        <title>Chromosome-level genome of the transformable northern wattle, Acacia crassicarpa.</title>
        <authorList>
            <person name="Massaro I."/>
            <person name="Sinha N.R."/>
            <person name="Poethig S."/>
            <person name="Leichty A.R."/>
        </authorList>
    </citation>
    <scope>NUCLEOTIDE SEQUENCE</scope>
    <source>
        <strain evidence="1">Acra3RX</strain>
        <tissue evidence="1">Leaf</tissue>
    </source>
</reference>